<reference evidence="3 4" key="1">
    <citation type="journal article" date="2019" name="Nat. Med.">
        <title>A library of human gut bacterial isolates paired with longitudinal multiomics data enables mechanistic microbiome research.</title>
        <authorList>
            <person name="Poyet M."/>
            <person name="Groussin M."/>
            <person name="Gibbons S.M."/>
            <person name="Avila-Pacheco J."/>
            <person name="Jiang X."/>
            <person name="Kearney S.M."/>
            <person name="Perrotta A.R."/>
            <person name="Berdy B."/>
            <person name="Zhao S."/>
            <person name="Lieberman T.D."/>
            <person name="Swanson P.K."/>
            <person name="Smith M."/>
            <person name="Roesemann S."/>
            <person name="Alexander J.E."/>
            <person name="Rich S.A."/>
            <person name="Livny J."/>
            <person name="Vlamakis H."/>
            <person name="Clish C."/>
            <person name="Bullock K."/>
            <person name="Deik A."/>
            <person name="Scott J."/>
            <person name="Pierce K.A."/>
            <person name="Xavier R.J."/>
            <person name="Alm E.J."/>
        </authorList>
    </citation>
    <scope>NUCLEOTIDE SEQUENCE [LARGE SCALE GENOMIC DNA]</scope>
    <source>
        <strain evidence="3 4">BIOML-A1</strain>
    </source>
</reference>
<evidence type="ECO:0000313" key="4">
    <source>
        <dbReference type="Proteomes" id="UP000324870"/>
    </source>
</evidence>
<keyword evidence="4" id="KW-1185">Reference proteome</keyword>
<organism evidence="3 4">
    <name type="scientific">Alistipes finegoldii</name>
    <dbReference type="NCBI Taxonomy" id="214856"/>
    <lineage>
        <taxon>Bacteria</taxon>
        <taxon>Pseudomonadati</taxon>
        <taxon>Bacteroidota</taxon>
        <taxon>Bacteroidia</taxon>
        <taxon>Bacteroidales</taxon>
        <taxon>Rikenellaceae</taxon>
        <taxon>Alistipes</taxon>
    </lineage>
</organism>
<dbReference type="PROSITE" id="PS51257">
    <property type="entry name" value="PROKAR_LIPOPROTEIN"/>
    <property type="match status" value="1"/>
</dbReference>
<feature type="signal peptide" evidence="1">
    <location>
        <begin position="1"/>
        <end position="22"/>
    </location>
</feature>
<name>A0ABQ6S2H5_9BACT</name>
<dbReference type="InterPro" id="IPR021533">
    <property type="entry name" value="PepSY-like"/>
</dbReference>
<evidence type="ECO:0000259" key="2">
    <source>
        <dbReference type="Pfam" id="PF11396"/>
    </source>
</evidence>
<dbReference type="Pfam" id="PF11396">
    <property type="entry name" value="PepSY_like"/>
    <property type="match status" value="2"/>
</dbReference>
<keyword evidence="1" id="KW-0732">Signal</keyword>
<dbReference type="Gene3D" id="3.10.450.360">
    <property type="match status" value="2"/>
</dbReference>
<comment type="caution">
    <text evidence="3">The sequence shown here is derived from an EMBL/GenBank/DDBJ whole genome shotgun (WGS) entry which is preliminary data.</text>
</comment>
<evidence type="ECO:0000256" key="1">
    <source>
        <dbReference type="SAM" id="SignalP"/>
    </source>
</evidence>
<sequence>MRGIMKKFAVLMLALASLGAMTGCDDDDDSVKVPAAVQDTFGRMFPGAGHVEWAGKQGYLVAEFREGGTDMQAWFDAAGKWYMTEEDVPYALLPQAVRTAFESGEYAAWHVDDADKLTREGLETVYVLEVEQRDAEYDLVYSEDGVLLRAVPDADGDRDHGDMLPQELPQAVKDFIGRKYPGARIVDAEREKGGLEVEIIDGRTPREVYFGAGDAWLRTKTEVRRSEVPAAVMQAFQTSQYAGWEIDDIDHYDSPERQWYLFELEDPQSDREAELRIQADGTIF</sequence>
<dbReference type="SUPFAM" id="SSF160574">
    <property type="entry name" value="BT0923-like"/>
    <property type="match status" value="2"/>
</dbReference>
<evidence type="ECO:0000313" key="3">
    <source>
        <dbReference type="EMBL" id="KAA3159015.1"/>
    </source>
</evidence>
<protein>
    <recommendedName>
        <fullName evidence="2">Putative beta-lactamase-inhibitor-like PepSY-like domain-containing protein</fullName>
    </recommendedName>
</protein>
<accession>A0ABQ6S2H5</accession>
<dbReference type="EMBL" id="VVND01000013">
    <property type="protein sequence ID" value="KAA3159015.1"/>
    <property type="molecule type" value="Genomic_DNA"/>
</dbReference>
<proteinExistence type="predicted"/>
<feature type="chain" id="PRO_5045474553" description="Putative beta-lactamase-inhibitor-like PepSY-like domain-containing protein" evidence="1">
    <location>
        <begin position="23"/>
        <end position="284"/>
    </location>
</feature>
<dbReference type="Proteomes" id="UP000324870">
    <property type="component" value="Unassembled WGS sequence"/>
</dbReference>
<feature type="domain" description="Putative beta-lactamase-inhibitor-like PepSY-like" evidence="2">
    <location>
        <begin position="196"/>
        <end position="283"/>
    </location>
</feature>
<gene>
    <name evidence="3" type="ORF">F2A26_09050</name>
</gene>
<feature type="domain" description="Putative beta-lactamase-inhibitor-like PepSY-like" evidence="2">
    <location>
        <begin position="60"/>
        <end position="148"/>
    </location>
</feature>